<dbReference type="GO" id="GO:0043565">
    <property type="term" value="F:sequence-specific DNA binding"/>
    <property type="evidence" value="ECO:0007669"/>
    <property type="project" value="InterPro"/>
</dbReference>
<dbReference type="GO" id="GO:0003700">
    <property type="term" value="F:DNA-binding transcription factor activity"/>
    <property type="evidence" value="ECO:0007669"/>
    <property type="project" value="InterPro"/>
</dbReference>
<dbReference type="Pfam" id="PF00072">
    <property type="entry name" value="Response_reg"/>
    <property type="match status" value="1"/>
</dbReference>
<evidence type="ECO:0000256" key="2">
    <source>
        <dbReference type="ARBA" id="ARBA00022490"/>
    </source>
</evidence>
<keyword evidence="5" id="KW-0805">Transcription regulation</keyword>
<keyword evidence="9" id="KW-0175">Coiled coil</keyword>
<keyword evidence="3 8" id="KW-0597">Phosphoprotein</keyword>
<dbReference type="PANTHER" id="PTHR42713">
    <property type="entry name" value="HISTIDINE KINASE-RELATED"/>
    <property type="match status" value="1"/>
</dbReference>
<feature type="domain" description="Response regulatory" evidence="11">
    <location>
        <begin position="3"/>
        <end position="120"/>
    </location>
</feature>
<organism evidence="12 13">
    <name type="scientific">Saliterribacillus persicus</name>
    <dbReference type="NCBI Taxonomy" id="930114"/>
    <lineage>
        <taxon>Bacteria</taxon>
        <taxon>Bacillati</taxon>
        <taxon>Bacillota</taxon>
        <taxon>Bacilli</taxon>
        <taxon>Bacillales</taxon>
        <taxon>Bacillaceae</taxon>
        <taxon>Saliterribacillus</taxon>
    </lineage>
</organism>
<accession>A0A368YGB4</accession>
<dbReference type="OrthoDB" id="342399at2"/>
<evidence type="ECO:0000256" key="3">
    <source>
        <dbReference type="ARBA" id="ARBA00022553"/>
    </source>
</evidence>
<dbReference type="PROSITE" id="PS50110">
    <property type="entry name" value="RESPONSE_REGULATORY"/>
    <property type="match status" value="1"/>
</dbReference>
<dbReference type="SUPFAM" id="SSF52172">
    <property type="entry name" value="CheY-like"/>
    <property type="match status" value="1"/>
</dbReference>
<dbReference type="Gene3D" id="1.10.10.60">
    <property type="entry name" value="Homeodomain-like"/>
    <property type="match status" value="2"/>
</dbReference>
<dbReference type="PANTHER" id="PTHR42713:SF3">
    <property type="entry name" value="TRANSCRIPTIONAL REGULATORY PROTEIN HPTR"/>
    <property type="match status" value="1"/>
</dbReference>
<protein>
    <submittedName>
        <fullName evidence="12">AraC family two component transcriptional regulator</fullName>
    </submittedName>
</protein>
<dbReference type="SMART" id="SM00448">
    <property type="entry name" value="REC"/>
    <property type="match status" value="1"/>
</dbReference>
<evidence type="ECO:0000256" key="1">
    <source>
        <dbReference type="ARBA" id="ARBA00004496"/>
    </source>
</evidence>
<dbReference type="InterPro" id="IPR051552">
    <property type="entry name" value="HptR"/>
</dbReference>
<dbReference type="EMBL" id="QPJJ01000001">
    <property type="protein sequence ID" value="RCW77224.1"/>
    <property type="molecule type" value="Genomic_DNA"/>
</dbReference>
<dbReference type="Gene3D" id="3.40.50.2300">
    <property type="match status" value="1"/>
</dbReference>
<dbReference type="Pfam" id="PF12833">
    <property type="entry name" value="HTH_18"/>
    <property type="match status" value="1"/>
</dbReference>
<dbReference type="Proteomes" id="UP000252585">
    <property type="component" value="Unassembled WGS sequence"/>
</dbReference>
<feature type="domain" description="HTH araC/xylS-type" evidence="10">
    <location>
        <begin position="442"/>
        <end position="538"/>
    </location>
</feature>
<keyword evidence="13" id="KW-1185">Reference proteome</keyword>
<evidence type="ECO:0000259" key="10">
    <source>
        <dbReference type="PROSITE" id="PS01124"/>
    </source>
</evidence>
<evidence type="ECO:0000256" key="7">
    <source>
        <dbReference type="ARBA" id="ARBA00023163"/>
    </source>
</evidence>
<comment type="subcellular location">
    <subcellularLocation>
        <location evidence="1">Cytoplasm</location>
    </subcellularLocation>
</comment>
<dbReference type="InterPro" id="IPR018060">
    <property type="entry name" value="HTH_AraC"/>
</dbReference>
<dbReference type="PRINTS" id="PR00032">
    <property type="entry name" value="HTHARAC"/>
</dbReference>
<dbReference type="PROSITE" id="PS00041">
    <property type="entry name" value="HTH_ARAC_FAMILY_1"/>
    <property type="match status" value="1"/>
</dbReference>
<evidence type="ECO:0000313" key="13">
    <source>
        <dbReference type="Proteomes" id="UP000252585"/>
    </source>
</evidence>
<reference evidence="12 13" key="1">
    <citation type="submission" date="2018-07" db="EMBL/GenBank/DDBJ databases">
        <title>Genomic Encyclopedia of Type Strains, Phase IV (KMG-IV): sequencing the most valuable type-strain genomes for metagenomic binning, comparative biology and taxonomic classification.</title>
        <authorList>
            <person name="Goeker M."/>
        </authorList>
    </citation>
    <scope>NUCLEOTIDE SEQUENCE [LARGE SCALE GENOMIC DNA]</scope>
    <source>
        <strain evidence="12 13">DSM 27696</strain>
    </source>
</reference>
<keyword evidence="2" id="KW-0963">Cytoplasm</keyword>
<gene>
    <name evidence="12" type="ORF">DFR57_10192</name>
</gene>
<keyword evidence="7" id="KW-0804">Transcription</keyword>
<dbReference type="SUPFAM" id="SSF46689">
    <property type="entry name" value="Homeodomain-like"/>
    <property type="match status" value="2"/>
</dbReference>
<feature type="coiled-coil region" evidence="9">
    <location>
        <begin position="109"/>
        <end position="136"/>
    </location>
</feature>
<dbReference type="RefSeq" id="WP_114351170.1">
    <property type="nucleotide sequence ID" value="NZ_QPJJ01000001.1"/>
</dbReference>
<dbReference type="SMART" id="SM00342">
    <property type="entry name" value="HTH_ARAC"/>
    <property type="match status" value="1"/>
</dbReference>
<feature type="modified residue" description="4-aspartylphosphate" evidence="8">
    <location>
        <position position="55"/>
    </location>
</feature>
<evidence type="ECO:0000256" key="8">
    <source>
        <dbReference type="PROSITE-ProRule" id="PRU00169"/>
    </source>
</evidence>
<dbReference type="InterPro" id="IPR011006">
    <property type="entry name" value="CheY-like_superfamily"/>
</dbReference>
<sequence length="538" mass="63155">MKTVMIIDDDPSVREGLLKHVNWEKLHVEVSSTATDGKDALMQMETFQPDLIVTDVYMPNMDGLTLIKEVSERYPDIRMVIHSGYNHFENARKAIRYGVKHFFLKPSPVSEIETVMEEVLQEIEVEEQESRMLENYQQQLPSYLAYQKDAFFRDLLSNRYKPAAITPEKLSLLNIEKQANVLVTTFMLNRPPYLTKGHEREWQLMKFSVGNILEETMQTYIRVSSLSAHLIDYSDTSYVLITWFEDDFGDQFTSNIEMANKMMENVLYFVKISVMIGMSNKKEGLHQLIDGYLESMRALEVAEYEEWNKLYVFDDAVKIEADDTLVYPFSSIKEMNQAIVEKDYDRVLFSWNELVNLLSKDKQSPYYMVQTISINILSALMMEEHVLEQAQRQPIQKSELLIKVYEQTTTKELLDWMTEQLTKWVEESKAFFSGRKTSTLVEKVKEHVYNYYDEEITLAEIAEDLYVNKNYLSQLFKKVTGESFVNFLNQYRITKAKELLREKRYMVYEVSEMVGYQNSTYFSQVFKAITGVSPSEFF</sequence>
<evidence type="ECO:0000256" key="6">
    <source>
        <dbReference type="ARBA" id="ARBA00023125"/>
    </source>
</evidence>
<evidence type="ECO:0000256" key="4">
    <source>
        <dbReference type="ARBA" id="ARBA00023012"/>
    </source>
</evidence>
<keyword evidence="4" id="KW-0902">Two-component regulatory system</keyword>
<name>A0A368YGB4_9BACI</name>
<evidence type="ECO:0000256" key="9">
    <source>
        <dbReference type="SAM" id="Coils"/>
    </source>
</evidence>
<dbReference type="InterPro" id="IPR018062">
    <property type="entry name" value="HTH_AraC-typ_CS"/>
</dbReference>
<evidence type="ECO:0000313" key="12">
    <source>
        <dbReference type="EMBL" id="RCW77224.1"/>
    </source>
</evidence>
<dbReference type="InterPro" id="IPR001789">
    <property type="entry name" value="Sig_transdc_resp-reg_receiver"/>
</dbReference>
<dbReference type="AlphaFoldDB" id="A0A368YGB4"/>
<evidence type="ECO:0000256" key="5">
    <source>
        <dbReference type="ARBA" id="ARBA00023015"/>
    </source>
</evidence>
<evidence type="ECO:0000259" key="11">
    <source>
        <dbReference type="PROSITE" id="PS50110"/>
    </source>
</evidence>
<dbReference type="CDD" id="cd17536">
    <property type="entry name" value="REC_YesN-like"/>
    <property type="match status" value="1"/>
</dbReference>
<dbReference type="InterPro" id="IPR009057">
    <property type="entry name" value="Homeodomain-like_sf"/>
</dbReference>
<dbReference type="GO" id="GO:0005737">
    <property type="term" value="C:cytoplasm"/>
    <property type="evidence" value="ECO:0007669"/>
    <property type="project" value="UniProtKB-SubCell"/>
</dbReference>
<proteinExistence type="predicted"/>
<dbReference type="InterPro" id="IPR020449">
    <property type="entry name" value="Tscrpt_reg_AraC-type_HTH"/>
</dbReference>
<comment type="caution">
    <text evidence="12">The sequence shown here is derived from an EMBL/GenBank/DDBJ whole genome shotgun (WGS) entry which is preliminary data.</text>
</comment>
<keyword evidence="6" id="KW-0238">DNA-binding</keyword>
<dbReference type="GO" id="GO:0000160">
    <property type="term" value="P:phosphorelay signal transduction system"/>
    <property type="evidence" value="ECO:0007669"/>
    <property type="project" value="UniProtKB-KW"/>
</dbReference>
<dbReference type="PROSITE" id="PS01124">
    <property type="entry name" value="HTH_ARAC_FAMILY_2"/>
    <property type="match status" value="1"/>
</dbReference>